<keyword evidence="3" id="KW-0067">ATP-binding</keyword>
<dbReference type="EMBL" id="BJTZ01000057">
    <property type="protein sequence ID" value="GEK16043.1"/>
    <property type="molecule type" value="Genomic_DNA"/>
</dbReference>
<reference evidence="5 6" key="1">
    <citation type="submission" date="2019-07" db="EMBL/GenBank/DDBJ databases">
        <title>Whole genome shotgun sequence of Aliivibrio fischeri NBRC 101058.</title>
        <authorList>
            <person name="Hosoyama A."/>
            <person name="Uohara A."/>
            <person name="Ohji S."/>
            <person name="Ichikawa N."/>
        </authorList>
    </citation>
    <scope>NUCLEOTIDE SEQUENCE [LARGE SCALE GENOMIC DNA]</scope>
    <source>
        <strain evidence="5 6">NBRC 101058</strain>
    </source>
</reference>
<evidence type="ECO:0000256" key="3">
    <source>
        <dbReference type="ARBA" id="ARBA00022840"/>
    </source>
</evidence>
<comment type="caution">
    <text evidence="5">The sequence shown here is derived from an EMBL/GenBank/DDBJ whole genome shotgun (WGS) entry which is preliminary data.</text>
</comment>
<keyword evidence="5" id="KW-0540">Nuclease</keyword>
<evidence type="ECO:0000259" key="4">
    <source>
        <dbReference type="Pfam" id="PF00437"/>
    </source>
</evidence>
<sequence length="516" mass="58165">MNTELVLSDELKSIYFKYQSAILTQDGQIYTSDFTTNAIDEIKALVKNYPLLLPEQLGQRLNVVLCEQNYLSSLLEENKGELQPLHLDDDRQSEVALRFSALLQTAVDKDSSDVHIELYKAETRLLARVDGRMVHIEKTIPNHDYGLSLFSYLFTDKAVDTDDDFYPNKINNGRVIITLKCDEVRRDTIWRAAYIPAKDKGGQVTLRWLNKSEHIPLLTELGWERGHVQAMRDFANSPSGICILTGQVGSGKTTVIAATLSELKGKGRSINTLEDPVEFDLGVIQTSVINQGDEDGFFAYSKALLRHDVDIESHGEIRDNKGAMSVCRKGETGQIMFATMHTSSSIGVSHTFIEQMHVPKSIISAPNLMKLWVYQTLVRVLCPHCKLTHDELSDHYDKYTLAKLNHWHSELEGKLDGIRYKNPKGCKHCTEGEKGRTSLVEMIVLDNEDRLFISNQDYLGWEIALKAKGFKSVQDHALLKIKRGDIDILTAAGQVNNLIAQSSANVYDSLFDEEEE</sequence>
<protein>
    <submittedName>
        <fullName evidence="5">Exonuclease SbcC</fullName>
    </submittedName>
</protein>
<dbReference type="Gene3D" id="3.30.450.90">
    <property type="match status" value="1"/>
</dbReference>
<dbReference type="GO" id="GO:0004527">
    <property type="term" value="F:exonuclease activity"/>
    <property type="evidence" value="ECO:0007669"/>
    <property type="project" value="UniProtKB-KW"/>
</dbReference>
<dbReference type="Proteomes" id="UP000321787">
    <property type="component" value="Unassembled WGS sequence"/>
</dbReference>
<dbReference type="GO" id="GO:0005886">
    <property type="term" value="C:plasma membrane"/>
    <property type="evidence" value="ECO:0007669"/>
    <property type="project" value="TreeGrafter"/>
</dbReference>
<dbReference type="SUPFAM" id="SSF52540">
    <property type="entry name" value="P-loop containing nucleoside triphosphate hydrolases"/>
    <property type="match status" value="1"/>
</dbReference>
<evidence type="ECO:0000256" key="2">
    <source>
        <dbReference type="ARBA" id="ARBA00022741"/>
    </source>
</evidence>
<dbReference type="InterPro" id="IPR001482">
    <property type="entry name" value="T2SS/T4SS_dom"/>
</dbReference>
<dbReference type="AlphaFoldDB" id="A0A510UMZ1"/>
<dbReference type="GO" id="GO:0005524">
    <property type="term" value="F:ATP binding"/>
    <property type="evidence" value="ECO:0007669"/>
    <property type="project" value="UniProtKB-KW"/>
</dbReference>
<dbReference type="Pfam" id="PF00437">
    <property type="entry name" value="T2SSE"/>
    <property type="match status" value="1"/>
</dbReference>
<dbReference type="InterPro" id="IPR027417">
    <property type="entry name" value="P-loop_NTPase"/>
</dbReference>
<evidence type="ECO:0000313" key="5">
    <source>
        <dbReference type="EMBL" id="GEK16043.1"/>
    </source>
</evidence>
<keyword evidence="5" id="KW-0378">Hydrolase</keyword>
<dbReference type="Gene3D" id="3.40.50.300">
    <property type="entry name" value="P-loop containing nucleotide triphosphate hydrolases"/>
    <property type="match status" value="1"/>
</dbReference>
<organism evidence="5 6">
    <name type="scientific">Aliivibrio fischeri</name>
    <name type="common">Vibrio fischeri</name>
    <dbReference type="NCBI Taxonomy" id="668"/>
    <lineage>
        <taxon>Bacteria</taxon>
        <taxon>Pseudomonadati</taxon>
        <taxon>Pseudomonadota</taxon>
        <taxon>Gammaproteobacteria</taxon>
        <taxon>Vibrionales</taxon>
        <taxon>Vibrionaceae</taxon>
        <taxon>Aliivibrio</taxon>
    </lineage>
</organism>
<evidence type="ECO:0000313" key="6">
    <source>
        <dbReference type="Proteomes" id="UP000321787"/>
    </source>
</evidence>
<proteinExistence type="inferred from homology"/>
<accession>A0A510UMZ1</accession>
<gene>
    <name evidence="5" type="ORF">AFI02nite_40790</name>
</gene>
<feature type="domain" description="Bacterial type II secretion system protein E" evidence="4">
    <location>
        <begin position="99"/>
        <end position="485"/>
    </location>
</feature>
<name>A0A510UMZ1_ALIFS</name>
<evidence type="ECO:0000256" key="1">
    <source>
        <dbReference type="ARBA" id="ARBA00006611"/>
    </source>
</evidence>
<comment type="similarity">
    <text evidence="1">Belongs to the GSP E family.</text>
</comment>
<dbReference type="RefSeq" id="WP_146866729.1">
    <property type="nucleotide sequence ID" value="NZ_BJTZ01000057.1"/>
</dbReference>
<keyword evidence="2" id="KW-0547">Nucleotide-binding</keyword>
<keyword evidence="5" id="KW-0269">Exonuclease</keyword>
<dbReference type="GO" id="GO:0016887">
    <property type="term" value="F:ATP hydrolysis activity"/>
    <property type="evidence" value="ECO:0007669"/>
    <property type="project" value="TreeGrafter"/>
</dbReference>
<dbReference type="PANTHER" id="PTHR30258:SF1">
    <property type="entry name" value="PROTEIN TRANSPORT PROTEIN HOFB HOMOLOG"/>
    <property type="match status" value="1"/>
</dbReference>
<dbReference type="PANTHER" id="PTHR30258">
    <property type="entry name" value="TYPE II SECRETION SYSTEM PROTEIN GSPE-RELATED"/>
    <property type="match status" value="1"/>
</dbReference>